<evidence type="ECO:0000256" key="3">
    <source>
        <dbReference type="ARBA" id="ARBA00022729"/>
    </source>
</evidence>
<evidence type="ECO:0000259" key="7">
    <source>
        <dbReference type="PROSITE" id="PS50847"/>
    </source>
</evidence>
<keyword evidence="3" id="KW-0732">Signal</keyword>
<evidence type="ECO:0000313" key="8">
    <source>
        <dbReference type="EMBL" id="MBU9694611.1"/>
    </source>
</evidence>
<sequence>MTKNSLTSNKQQANRLPKTGNQSETGAVALGLATMLGMLGLAGLKRKHQ</sequence>
<dbReference type="Pfam" id="PF00746">
    <property type="entry name" value="Gram_pos_anchor"/>
    <property type="match status" value="1"/>
</dbReference>
<dbReference type="Proteomes" id="UP001196248">
    <property type="component" value="Unassembled WGS sequence"/>
</dbReference>
<evidence type="ECO:0000256" key="4">
    <source>
        <dbReference type="ARBA" id="ARBA00023088"/>
    </source>
</evidence>
<accession>A0ABS6ISV0</accession>
<dbReference type="EMBL" id="JAHPJJ010000003">
    <property type="protein sequence ID" value="MBU9694611.1"/>
    <property type="molecule type" value="Genomic_DNA"/>
</dbReference>
<keyword evidence="6" id="KW-1133">Transmembrane helix</keyword>
<evidence type="ECO:0000256" key="2">
    <source>
        <dbReference type="ARBA" id="ARBA00022525"/>
    </source>
</evidence>
<feature type="domain" description="Gram-positive cocci surface proteins LPxTG" evidence="7">
    <location>
        <begin position="16"/>
        <end position="49"/>
    </location>
</feature>
<evidence type="ECO:0000256" key="1">
    <source>
        <dbReference type="ARBA" id="ARBA00022512"/>
    </source>
</evidence>
<dbReference type="PROSITE" id="PS50847">
    <property type="entry name" value="GRAM_POS_ANCHORING"/>
    <property type="match status" value="1"/>
</dbReference>
<keyword evidence="4" id="KW-0572">Peptidoglycan-anchor</keyword>
<keyword evidence="2" id="KW-0964">Secreted</keyword>
<protein>
    <submittedName>
        <fullName evidence="8">LPXTG cell wall anchor domain-containing protein</fullName>
    </submittedName>
</protein>
<feature type="region of interest" description="Disordered" evidence="5">
    <location>
        <begin position="1"/>
        <end position="23"/>
    </location>
</feature>
<keyword evidence="9" id="KW-1185">Reference proteome</keyword>
<evidence type="ECO:0000313" key="9">
    <source>
        <dbReference type="Proteomes" id="UP001196248"/>
    </source>
</evidence>
<evidence type="ECO:0000256" key="5">
    <source>
        <dbReference type="SAM" id="MobiDB-lite"/>
    </source>
</evidence>
<dbReference type="InterPro" id="IPR019931">
    <property type="entry name" value="LPXTG_anchor"/>
</dbReference>
<dbReference type="NCBIfam" id="TIGR01167">
    <property type="entry name" value="LPXTG_anchor"/>
    <property type="match status" value="1"/>
</dbReference>
<reference evidence="8 9" key="1">
    <citation type="submission" date="2021-06" db="EMBL/GenBank/DDBJ databases">
        <title>Limosilactobacillus angelus sp. nov., isolated from the human vagina.</title>
        <authorList>
            <person name="Chen Y.-S."/>
        </authorList>
    </citation>
    <scope>NUCLEOTIDE SEQUENCE [LARGE SCALE GENOMIC DNA]</scope>
    <source>
        <strain evidence="8 9">P5L02</strain>
    </source>
</reference>
<dbReference type="RefSeq" id="WP_178696337.1">
    <property type="nucleotide sequence ID" value="NZ_JAHPJJ010000003.1"/>
</dbReference>
<proteinExistence type="predicted"/>
<name>A0ABS6ISV0_9LACO</name>
<feature type="transmembrane region" description="Helical" evidence="6">
    <location>
        <begin position="25"/>
        <end position="44"/>
    </location>
</feature>
<gene>
    <name evidence="8" type="ORF">KSL82_01525</name>
</gene>
<keyword evidence="6" id="KW-0472">Membrane</keyword>
<organism evidence="8 9">
    <name type="scientific">Limosilactobacillus portuensis</name>
    <dbReference type="NCBI Taxonomy" id="2742601"/>
    <lineage>
        <taxon>Bacteria</taxon>
        <taxon>Bacillati</taxon>
        <taxon>Bacillota</taxon>
        <taxon>Bacilli</taxon>
        <taxon>Lactobacillales</taxon>
        <taxon>Lactobacillaceae</taxon>
        <taxon>Limosilactobacillus</taxon>
    </lineage>
</organism>
<keyword evidence="6" id="KW-0812">Transmembrane</keyword>
<evidence type="ECO:0000256" key="6">
    <source>
        <dbReference type="SAM" id="Phobius"/>
    </source>
</evidence>
<comment type="caution">
    <text evidence="8">The sequence shown here is derived from an EMBL/GenBank/DDBJ whole genome shotgun (WGS) entry which is preliminary data.</text>
</comment>
<keyword evidence="1" id="KW-0134">Cell wall</keyword>